<protein>
    <submittedName>
        <fullName evidence="1">WD repeat-containing protein 44-like</fullName>
    </submittedName>
</protein>
<sequence length="751" mass="83904">MMGSLSEEEEDQFFDTRDDITSVSDSGSDCPEISDCDFGVVNSLHSSFGYEVWIKNPSSIHERRNKFLKWMGISTDQTVKEDPNKSNAFYGEVEVETDKITKDGEAVLGSLSYEDGHSSSQSSMSCWSSDTRELFDGATEENLVCRIRNLDDGTEFIVDDLGQDGVLERLREVGSNRLLTVEEFERNLGLSPLVQQVMRRGVYDGYNLGAARKPIKKGWLRRLSSVACIVNKQMEAGGMMSNDSYPIARAMTQTVRVRSHRKRFKELSSLYMGQDIQAHEGSILTMKFSPDGQYLASAGEDGIVRVWQVVESERLVNYDAADFDSSRVYFTTNNLSELVPIFVEKDKKGKLRGLRKTSDSACVIFPQKVFQILERPIHEFHGHSGEVLDLSWSRNKYLLSSSVDKTVRLWQIGCDQCLKVFSHNNYVTCVRFNPMDDNHFVSGSIDGKVRIWAIPGCQVVDWTDITEIVTAICYRPDGKGIIVGSMSGNCRFYDASDNHLLLYAQVCLQGKKKSPFKRITGFQFSPRDSSKVMVTSADSQVRILHGVDVICKFRGLRSSGSQISASFTSDGMHVVSASEDSNVYVWNYVSQDGPMPQTKSNWSCEHFFSNNVSVAIPWCGMTFGSSIFSNIPGTSSSSAWGLNEERGSQQSELGESSQCKLPFSSPEHFSLNHSVYSESLPKGSATWPEENLPSPSSLIVSSAMYKSQFKFLKTSFESMQGSPHAWGLVIVTAGWDGRIRSFHNYGLPVRP</sequence>
<dbReference type="Proteomes" id="UP001164539">
    <property type="component" value="Chromosome 1"/>
</dbReference>
<evidence type="ECO:0000313" key="1">
    <source>
        <dbReference type="EMBL" id="KAJ4728080.1"/>
    </source>
</evidence>
<gene>
    <name evidence="1" type="ORF">OWV82_001076</name>
</gene>
<accession>A0ACC1YW81</accession>
<reference evidence="1 2" key="1">
    <citation type="journal article" date="2023" name="Science">
        <title>Complex scaffold remodeling in plant triterpene biosynthesis.</title>
        <authorList>
            <person name="De La Pena R."/>
            <person name="Hodgson H."/>
            <person name="Liu J.C."/>
            <person name="Stephenson M.J."/>
            <person name="Martin A.C."/>
            <person name="Owen C."/>
            <person name="Harkess A."/>
            <person name="Leebens-Mack J."/>
            <person name="Jimenez L.E."/>
            <person name="Osbourn A."/>
            <person name="Sattely E.S."/>
        </authorList>
    </citation>
    <scope>NUCLEOTIDE SEQUENCE [LARGE SCALE GENOMIC DNA]</scope>
    <source>
        <strain evidence="2">cv. JPN11</strain>
        <tissue evidence="1">Leaf</tissue>
    </source>
</reference>
<keyword evidence="2" id="KW-1185">Reference proteome</keyword>
<organism evidence="1 2">
    <name type="scientific">Melia azedarach</name>
    <name type="common">Chinaberry tree</name>
    <dbReference type="NCBI Taxonomy" id="155640"/>
    <lineage>
        <taxon>Eukaryota</taxon>
        <taxon>Viridiplantae</taxon>
        <taxon>Streptophyta</taxon>
        <taxon>Embryophyta</taxon>
        <taxon>Tracheophyta</taxon>
        <taxon>Spermatophyta</taxon>
        <taxon>Magnoliopsida</taxon>
        <taxon>eudicotyledons</taxon>
        <taxon>Gunneridae</taxon>
        <taxon>Pentapetalae</taxon>
        <taxon>rosids</taxon>
        <taxon>malvids</taxon>
        <taxon>Sapindales</taxon>
        <taxon>Meliaceae</taxon>
        <taxon>Melia</taxon>
    </lineage>
</organism>
<dbReference type="EMBL" id="CM051394">
    <property type="protein sequence ID" value="KAJ4728080.1"/>
    <property type="molecule type" value="Genomic_DNA"/>
</dbReference>
<proteinExistence type="predicted"/>
<comment type="caution">
    <text evidence="1">The sequence shown here is derived from an EMBL/GenBank/DDBJ whole genome shotgun (WGS) entry which is preliminary data.</text>
</comment>
<name>A0ACC1YW81_MELAZ</name>
<evidence type="ECO:0000313" key="2">
    <source>
        <dbReference type="Proteomes" id="UP001164539"/>
    </source>
</evidence>